<name>L9WKJ7_9EURY</name>
<reference evidence="2 3" key="1">
    <citation type="journal article" date="2014" name="PLoS Genet.">
        <title>Phylogenetically driven sequencing of extremely halophilic archaea reveals strategies for static and dynamic osmo-response.</title>
        <authorList>
            <person name="Becker E.A."/>
            <person name="Seitzer P.M."/>
            <person name="Tritt A."/>
            <person name="Larsen D."/>
            <person name="Krusor M."/>
            <person name="Yao A.I."/>
            <person name="Wu D."/>
            <person name="Madern D."/>
            <person name="Eisen J.A."/>
            <person name="Darling A.E."/>
            <person name="Facciotti M.T."/>
        </authorList>
    </citation>
    <scope>NUCLEOTIDE SEQUENCE [LARGE SCALE GENOMIC DNA]</scope>
    <source>
        <strain evidence="2 3">JCM 12255</strain>
    </source>
</reference>
<evidence type="ECO:0000313" key="2">
    <source>
        <dbReference type="EMBL" id="ELY48883.1"/>
    </source>
</evidence>
<sequence length="177" mass="19469">MNPSVEAGDARSFGRNVHDESATVDRHPPSQRGDLGVCVESHRIRRSNRDSEVALRLGTRAGESTDRERSASGGREDVMGAARVESLYEGSNGRYYTDHQRVQRLRSGEWTACLRQRNPDRQLVETADDGLLLLAPTDDLPSWAELRVDGRGARVVDTRRPIPGRSTPAAAGPARRG</sequence>
<dbReference type="Proteomes" id="UP000011602">
    <property type="component" value="Unassembled WGS sequence"/>
</dbReference>
<dbReference type="EMBL" id="AOHZ01000107">
    <property type="protein sequence ID" value="ELY48883.1"/>
    <property type="molecule type" value="Genomic_DNA"/>
</dbReference>
<proteinExistence type="predicted"/>
<dbReference type="STRING" id="1227499.C493_21386"/>
<feature type="region of interest" description="Disordered" evidence="1">
    <location>
        <begin position="157"/>
        <end position="177"/>
    </location>
</feature>
<gene>
    <name evidence="2" type="ORF">C493_21386</name>
</gene>
<organism evidence="2 3">
    <name type="scientific">Natronolimnohabitans innermongolicus JCM 12255</name>
    <dbReference type="NCBI Taxonomy" id="1227499"/>
    <lineage>
        <taxon>Archaea</taxon>
        <taxon>Methanobacteriati</taxon>
        <taxon>Methanobacteriota</taxon>
        <taxon>Stenosarchaea group</taxon>
        <taxon>Halobacteria</taxon>
        <taxon>Halobacteriales</taxon>
        <taxon>Natrialbaceae</taxon>
        <taxon>Natronolimnohabitans</taxon>
    </lineage>
</organism>
<dbReference type="eggNOG" id="arCOG10859">
    <property type="taxonomic scope" value="Archaea"/>
</dbReference>
<feature type="compositionally biased region" description="Basic and acidic residues" evidence="1">
    <location>
        <begin position="16"/>
        <end position="28"/>
    </location>
</feature>
<protein>
    <submittedName>
        <fullName evidence="2">Uncharacterized protein</fullName>
    </submittedName>
</protein>
<dbReference type="AlphaFoldDB" id="L9WKJ7"/>
<keyword evidence="3" id="KW-1185">Reference proteome</keyword>
<comment type="caution">
    <text evidence="2">The sequence shown here is derived from an EMBL/GenBank/DDBJ whole genome shotgun (WGS) entry which is preliminary data.</text>
</comment>
<evidence type="ECO:0000313" key="3">
    <source>
        <dbReference type="Proteomes" id="UP000011602"/>
    </source>
</evidence>
<accession>L9WKJ7</accession>
<feature type="region of interest" description="Disordered" evidence="1">
    <location>
        <begin position="58"/>
        <end position="80"/>
    </location>
</feature>
<feature type="region of interest" description="Disordered" evidence="1">
    <location>
        <begin position="1"/>
        <end position="39"/>
    </location>
</feature>
<evidence type="ECO:0000256" key="1">
    <source>
        <dbReference type="SAM" id="MobiDB-lite"/>
    </source>
</evidence>
<feature type="compositionally biased region" description="Basic and acidic residues" evidence="1">
    <location>
        <begin position="63"/>
        <end position="78"/>
    </location>
</feature>